<organism evidence="1 2">
    <name type="scientific">Scutellospora calospora</name>
    <dbReference type="NCBI Taxonomy" id="85575"/>
    <lineage>
        <taxon>Eukaryota</taxon>
        <taxon>Fungi</taxon>
        <taxon>Fungi incertae sedis</taxon>
        <taxon>Mucoromycota</taxon>
        <taxon>Glomeromycotina</taxon>
        <taxon>Glomeromycetes</taxon>
        <taxon>Diversisporales</taxon>
        <taxon>Gigasporaceae</taxon>
        <taxon>Scutellospora</taxon>
    </lineage>
</organism>
<sequence>MFIGITGTFYSGQETIVEWFTSNLGYKELRLNEYYNEPENLLKHVIEKWRGNSLISYCWPWMAHWKADTIGGAQSKDLNHLLTFMTENDKSWNKIYETMTMADIPIMYSPTKDNFYKQLKLFNTNIPEILRPQKEMYFMMLSEMVAIKSNCMSRKVGCVLTKNDIVISTGYNGTPKGTKNCNEGNCVYCNNPHVSGEGLENCLCIHAEDIALSKVGTEAKDCILYCNT</sequence>
<gene>
    <name evidence="1" type="ORF">SCALOS_LOCUS233</name>
</gene>
<name>A0ACA9JUA6_9GLOM</name>
<accession>A0ACA9JUA6</accession>
<keyword evidence="2" id="KW-1185">Reference proteome</keyword>
<proteinExistence type="predicted"/>
<dbReference type="EMBL" id="CAJVPM010000095">
    <property type="protein sequence ID" value="CAG8435850.1"/>
    <property type="molecule type" value="Genomic_DNA"/>
</dbReference>
<reference evidence="1" key="1">
    <citation type="submission" date="2021-06" db="EMBL/GenBank/DDBJ databases">
        <authorList>
            <person name="Kallberg Y."/>
            <person name="Tangrot J."/>
            <person name="Rosling A."/>
        </authorList>
    </citation>
    <scope>NUCLEOTIDE SEQUENCE</scope>
    <source>
        <strain evidence="1">AU212A</strain>
    </source>
</reference>
<comment type="caution">
    <text evidence="1">The sequence shown here is derived from an EMBL/GenBank/DDBJ whole genome shotgun (WGS) entry which is preliminary data.</text>
</comment>
<protein>
    <submittedName>
        <fullName evidence="1">7025_t:CDS:1</fullName>
    </submittedName>
</protein>
<evidence type="ECO:0000313" key="1">
    <source>
        <dbReference type="EMBL" id="CAG8435850.1"/>
    </source>
</evidence>
<dbReference type="Proteomes" id="UP000789860">
    <property type="component" value="Unassembled WGS sequence"/>
</dbReference>
<evidence type="ECO:0000313" key="2">
    <source>
        <dbReference type="Proteomes" id="UP000789860"/>
    </source>
</evidence>